<protein>
    <recommendedName>
        <fullName evidence="2">Dynein heavy chain AAA module D4 domain-containing protein</fullName>
    </recommendedName>
</protein>
<dbReference type="PANTHER" id="PTHR46961">
    <property type="entry name" value="DYNEIN HEAVY CHAIN 1, AXONEMAL-LIKE PROTEIN"/>
    <property type="match status" value="1"/>
</dbReference>
<dbReference type="Gene3D" id="3.40.50.300">
    <property type="entry name" value="P-loop containing nucleotide triphosphate hydrolases"/>
    <property type="match status" value="1"/>
</dbReference>
<keyword evidence="4" id="KW-1185">Reference proteome</keyword>
<dbReference type="GO" id="GO:0045505">
    <property type="term" value="F:dynein intermediate chain binding"/>
    <property type="evidence" value="ECO:0007669"/>
    <property type="project" value="InterPro"/>
</dbReference>
<gene>
    <name evidence="3" type="ORF">NTEN_LOCUS24137</name>
</gene>
<evidence type="ECO:0000256" key="1">
    <source>
        <dbReference type="ARBA" id="ARBA00008887"/>
    </source>
</evidence>
<dbReference type="AlphaFoldDB" id="A0A6H5HV34"/>
<dbReference type="GO" id="GO:0051959">
    <property type="term" value="F:dynein light intermediate chain binding"/>
    <property type="evidence" value="ECO:0007669"/>
    <property type="project" value="InterPro"/>
</dbReference>
<comment type="similarity">
    <text evidence="1">Belongs to the dynein heavy chain family.</text>
</comment>
<dbReference type="Pfam" id="PF12780">
    <property type="entry name" value="AAA_8"/>
    <property type="match status" value="1"/>
</dbReference>
<reference evidence="3 4" key="1">
    <citation type="submission" date="2020-02" db="EMBL/GenBank/DDBJ databases">
        <authorList>
            <person name="Ferguson B K."/>
        </authorList>
    </citation>
    <scope>NUCLEOTIDE SEQUENCE [LARGE SCALE GENOMIC DNA]</scope>
</reference>
<proteinExistence type="inferred from homology"/>
<dbReference type="InterPro" id="IPR026983">
    <property type="entry name" value="DHC"/>
</dbReference>
<dbReference type="OrthoDB" id="424310at2759"/>
<evidence type="ECO:0000259" key="2">
    <source>
        <dbReference type="Pfam" id="PF12780"/>
    </source>
</evidence>
<accession>A0A6H5HV34</accession>
<evidence type="ECO:0000313" key="3">
    <source>
        <dbReference type="EMBL" id="CAB0020564.1"/>
    </source>
</evidence>
<dbReference type="PANTHER" id="PTHR46961:SF20">
    <property type="entry name" value="LOW QUALITY PROTEIN: DYNEIN BETA CHAIN, CILIARY-LIKE"/>
    <property type="match status" value="1"/>
</dbReference>
<dbReference type="InterPro" id="IPR024317">
    <property type="entry name" value="Dynein_heavy_chain_D4_dom"/>
</dbReference>
<dbReference type="Proteomes" id="UP000479000">
    <property type="component" value="Unassembled WGS sequence"/>
</dbReference>
<evidence type="ECO:0000313" key="4">
    <source>
        <dbReference type="Proteomes" id="UP000479000"/>
    </source>
</evidence>
<dbReference type="EMBL" id="CADCXU010035401">
    <property type="protein sequence ID" value="CAB0020564.1"/>
    <property type="molecule type" value="Genomic_DNA"/>
</dbReference>
<feature type="domain" description="Dynein heavy chain AAA module D4" evidence="2">
    <location>
        <begin position="1"/>
        <end position="57"/>
    </location>
</feature>
<dbReference type="InterPro" id="IPR027417">
    <property type="entry name" value="P-loop_NTPase"/>
</dbReference>
<dbReference type="GO" id="GO:0030286">
    <property type="term" value="C:dynein complex"/>
    <property type="evidence" value="ECO:0007669"/>
    <property type="project" value="InterPro"/>
</dbReference>
<feature type="non-terminal residue" evidence="3">
    <location>
        <position position="80"/>
    </location>
</feature>
<organism evidence="3 4">
    <name type="scientific">Nesidiocoris tenuis</name>
    <dbReference type="NCBI Taxonomy" id="355587"/>
    <lineage>
        <taxon>Eukaryota</taxon>
        <taxon>Metazoa</taxon>
        <taxon>Ecdysozoa</taxon>
        <taxon>Arthropoda</taxon>
        <taxon>Hexapoda</taxon>
        <taxon>Insecta</taxon>
        <taxon>Pterygota</taxon>
        <taxon>Neoptera</taxon>
        <taxon>Paraneoptera</taxon>
        <taxon>Hemiptera</taxon>
        <taxon>Heteroptera</taxon>
        <taxon>Panheteroptera</taxon>
        <taxon>Cimicomorpha</taxon>
        <taxon>Miridae</taxon>
        <taxon>Dicyphina</taxon>
        <taxon>Nesidiocoris</taxon>
    </lineage>
</organism>
<dbReference type="GO" id="GO:0007018">
    <property type="term" value="P:microtubule-based movement"/>
    <property type="evidence" value="ECO:0007669"/>
    <property type="project" value="InterPro"/>
</dbReference>
<sequence>MFLMTDSQIPDEKFLVLINDMLSSGEIPDLLADDEIDTIVNGVAPEVIKNYININIKKKETGNAVGDYACLCQGFIGTTL</sequence>
<name>A0A6H5HV34_9HEMI</name>